<keyword evidence="3" id="KW-1185">Reference proteome</keyword>
<dbReference type="AlphaFoldDB" id="A0AA39PY76"/>
<reference evidence="2" key="1">
    <citation type="submission" date="2023-06" db="EMBL/GenBank/DDBJ databases">
        <authorList>
            <consortium name="Lawrence Berkeley National Laboratory"/>
            <person name="Ahrendt S."/>
            <person name="Sahu N."/>
            <person name="Indic B."/>
            <person name="Wong-Bajracharya J."/>
            <person name="Merenyi Z."/>
            <person name="Ke H.-M."/>
            <person name="Monk M."/>
            <person name="Kocsube S."/>
            <person name="Drula E."/>
            <person name="Lipzen A."/>
            <person name="Balint B."/>
            <person name="Henrissat B."/>
            <person name="Andreopoulos B."/>
            <person name="Martin F.M."/>
            <person name="Harder C.B."/>
            <person name="Rigling D."/>
            <person name="Ford K.L."/>
            <person name="Foster G.D."/>
            <person name="Pangilinan J."/>
            <person name="Papanicolaou A."/>
            <person name="Barry K."/>
            <person name="LaButti K."/>
            <person name="Viragh M."/>
            <person name="Koriabine M."/>
            <person name="Yan M."/>
            <person name="Riley R."/>
            <person name="Champramary S."/>
            <person name="Plett K.L."/>
            <person name="Tsai I.J."/>
            <person name="Slot J."/>
            <person name="Sipos G."/>
            <person name="Plett J."/>
            <person name="Nagy L.G."/>
            <person name="Grigoriev I.V."/>
        </authorList>
    </citation>
    <scope>NUCLEOTIDE SEQUENCE</scope>
    <source>
        <strain evidence="2">ICMP 16352</strain>
    </source>
</reference>
<gene>
    <name evidence="2" type="ORF">IW261DRAFT_1413645</name>
</gene>
<organism evidence="2 3">
    <name type="scientific">Armillaria novae-zelandiae</name>
    <dbReference type="NCBI Taxonomy" id="153914"/>
    <lineage>
        <taxon>Eukaryota</taxon>
        <taxon>Fungi</taxon>
        <taxon>Dikarya</taxon>
        <taxon>Basidiomycota</taxon>
        <taxon>Agaricomycotina</taxon>
        <taxon>Agaricomycetes</taxon>
        <taxon>Agaricomycetidae</taxon>
        <taxon>Agaricales</taxon>
        <taxon>Marasmiineae</taxon>
        <taxon>Physalacriaceae</taxon>
        <taxon>Armillaria</taxon>
    </lineage>
</organism>
<dbReference type="Proteomes" id="UP001175227">
    <property type="component" value="Unassembled WGS sequence"/>
</dbReference>
<comment type="caution">
    <text evidence="2">The sequence shown here is derived from an EMBL/GenBank/DDBJ whole genome shotgun (WGS) entry which is preliminary data.</text>
</comment>
<evidence type="ECO:0000313" key="2">
    <source>
        <dbReference type="EMBL" id="KAK0491318.1"/>
    </source>
</evidence>
<feature type="compositionally biased region" description="Polar residues" evidence="1">
    <location>
        <begin position="17"/>
        <end position="30"/>
    </location>
</feature>
<evidence type="ECO:0000256" key="1">
    <source>
        <dbReference type="SAM" id="MobiDB-lite"/>
    </source>
</evidence>
<feature type="compositionally biased region" description="Basic and acidic residues" evidence="1">
    <location>
        <begin position="1"/>
        <end position="10"/>
    </location>
</feature>
<sequence length="419" mass="46511">MNWHMSDRADSPPLQHRPQSGSLTLPTIATLNPPEVTLQTPESERTPTKHLKNVEGGIAGGWKEIQPKTPTKRCTASSAPSRLPLGTLLTLPADFSGELSEDNPQAKLQTLSPMSPGTDIFMDKNPLPMTPVQNAPPPAAPEQNAPPPVFAFPTNKDNLCLFTLVSANDSPHRNGTEFMPHRPKHKKQVACLQPNLDNFEGSIFHRDDILDNLNMSQLDGIMQNIGGYLLGVLFNGGRKLVNVSKLKPWEVLNKTFIPLLEGNETLKVYQGLPETIPEDKSAPLFIVVIEAVGDICDVLLHQCILALNESLALHIVPTTCKDLSWAVWLFKANELIITGTTEEIEGIGETLQFIILKNLWEDGTFCTLLYPMTRNHMDHPMKAILDAITTSYVEYCRARDSHYWVFFMKPPSLTISAKE</sequence>
<evidence type="ECO:0000313" key="3">
    <source>
        <dbReference type="Proteomes" id="UP001175227"/>
    </source>
</evidence>
<feature type="region of interest" description="Disordered" evidence="1">
    <location>
        <begin position="1"/>
        <end position="54"/>
    </location>
</feature>
<dbReference type="EMBL" id="JAUEPR010000001">
    <property type="protein sequence ID" value="KAK0491318.1"/>
    <property type="molecule type" value="Genomic_DNA"/>
</dbReference>
<accession>A0AA39PY76</accession>
<proteinExistence type="predicted"/>
<name>A0AA39PY76_9AGAR</name>
<protein>
    <submittedName>
        <fullName evidence="2">Uncharacterized protein</fullName>
    </submittedName>
</protein>